<evidence type="ECO:0000313" key="2">
    <source>
        <dbReference type="EMBL" id="AWR87069.1"/>
    </source>
</evidence>
<accession>A0ABM6WJ82</accession>
<reference evidence="2 3" key="1">
    <citation type="submission" date="2017-05" db="EMBL/GenBank/DDBJ databases">
        <title>Complete genome sequence of Meiothermus taiwanensis WR-220.</title>
        <authorList>
            <person name="Wu W.-L."/>
            <person name="Lo W.-S."/>
            <person name="Kuo C.-H."/>
            <person name="Wu S.-H."/>
        </authorList>
    </citation>
    <scope>NUCLEOTIDE SEQUENCE [LARGE SCALE GENOMIC DNA]</scope>
    <source>
        <strain evidence="2 3">WR-220</strain>
    </source>
</reference>
<feature type="region of interest" description="Disordered" evidence="1">
    <location>
        <begin position="1"/>
        <end position="52"/>
    </location>
</feature>
<sequence>MADIRDDSKKRGLEAPEREGQGESPSPEQAGPGAQGDEPEVETIELESPAGLKVTLELEIPARLQVTGPKLKRRGKGAGLSGQQARDVWREVARETARRLQAERPEFLEELRQAFAEAEQEGQRPRLTRLSYQPQKDHEGLDPDGYENLEFYGDFLTQEELAEIAQVLREQRMMHPLPEDPEQVKAELQAYEERHQRKDP</sequence>
<dbReference type="EMBL" id="CP021130">
    <property type="protein sequence ID" value="AWR87069.1"/>
    <property type="molecule type" value="Genomic_DNA"/>
</dbReference>
<evidence type="ECO:0000313" key="3">
    <source>
        <dbReference type="Proteomes" id="UP000263013"/>
    </source>
</evidence>
<evidence type="ECO:0000256" key="1">
    <source>
        <dbReference type="SAM" id="MobiDB-lite"/>
    </source>
</evidence>
<feature type="region of interest" description="Disordered" evidence="1">
    <location>
        <begin position="64"/>
        <end position="85"/>
    </location>
</feature>
<feature type="region of interest" description="Disordered" evidence="1">
    <location>
        <begin position="172"/>
        <end position="200"/>
    </location>
</feature>
<dbReference type="Proteomes" id="UP000263013">
    <property type="component" value="Chromosome"/>
</dbReference>
<feature type="compositionally biased region" description="Basic and acidic residues" evidence="1">
    <location>
        <begin position="191"/>
        <end position="200"/>
    </location>
</feature>
<proteinExistence type="predicted"/>
<feature type="compositionally biased region" description="Basic and acidic residues" evidence="1">
    <location>
        <begin position="1"/>
        <end position="21"/>
    </location>
</feature>
<keyword evidence="3" id="KW-1185">Reference proteome</keyword>
<name>A0ABM6WJ82_9DEIN</name>
<dbReference type="RefSeq" id="WP_027887937.1">
    <property type="nucleotide sequence ID" value="NZ_CP021130.1"/>
</dbReference>
<feature type="region of interest" description="Disordered" evidence="1">
    <location>
        <begin position="117"/>
        <end position="146"/>
    </location>
</feature>
<gene>
    <name evidence="2" type="ORF">Mtai_v1c18350</name>
</gene>
<organism evidence="2 3">
    <name type="scientific">Meiothermus taiwanensis WR-220</name>
    <dbReference type="NCBI Taxonomy" id="1339250"/>
    <lineage>
        <taxon>Bacteria</taxon>
        <taxon>Thermotogati</taxon>
        <taxon>Deinococcota</taxon>
        <taxon>Deinococci</taxon>
        <taxon>Thermales</taxon>
        <taxon>Thermaceae</taxon>
        <taxon>Meiothermus</taxon>
    </lineage>
</organism>
<protein>
    <submittedName>
        <fullName evidence="2">Uncharacterized protein</fullName>
    </submittedName>
</protein>